<gene>
    <name evidence="3" type="primary">LOC107032862</name>
</gene>
<keyword evidence="2" id="KW-1185">Reference proteome</keyword>
<feature type="compositionally biased region" description="Pro residues" evidence="1">
    <location>
        <begin position="97"/>
        <end position="110"/>
    </location>
</feature>
<name>A0ABM5BDL1_VICPA</name>
<dbReference type="RefSeq" id="XP_072794486.1">
    <property type="nucleotide sequence ID" value="XM_072938385.1"/>
</dbReference>
<feature type="compositionally biased region" description="Low complexity" evidence="1">
    <location>
        <begin position="111"/>
        <end position="134"/>
    </location>
</feature>
<protein>
    <submittedName>
        <fullName evidence="3">Uncharacterized protein</fullName>
    </submittedName>
</protein>
<reference evidence="3" key="1">
    <citation type="submission" date="2025-08" db="UniProtKB">
        <authorList>
            <consortium name="RefSeq"/>
        </authorList>
    </citation>
    <scope>IDENTIFICATION</scope>
</reference>
<dbReference type="GeneID" id="107032862"/>
<evidence type="ECO:0000313" key="2">
    <source>
        <dbReference type="Proteomes" id="UP001652581"/>
    </source>
</evidence>
<dbReference type="Proteomes" id="UP001652581">
    <property type="component" value="Chromosome 15"/>
</dbReference>
<feature type="region of interest" description="Disordered" evidence="1">
    <location>
        <begin position="1"/>
        <end position="157"/>
    </location>
</feature>
<accession>A0ABM5BDL1</accession>
<feature type="compositionally biased region" description="Basic and acidic residues" evidence="1">
    <location>
        <begin position="12"/>
        <end position="30"/>
    </location>
</feature>
<organism evidence="2 3">
    <name type="scientific">Vicugna pacos</name>
    <name type="common">Alpaca</name>
    <name type="synonym">Lama pacos</name>
    <dbReference type="NCBI Taxonomy" id="30538"/>
    <lineage>
        <taxon>Eukaryota</taxon>
        <taxon>Metazoa</taxon>
        <taxon>Chordata</taxon>
        <taxon>Craniata</taxon>
        <taxon>Vertebrata</taxon>
        <taxon>Euteleostomi</taxon>
        <taxon>Mammalia</taxon>
        <taxon>Eutheria</taxon>
        <taxon>Laurasiatheria</taxon>
        <taxon>Artiodactyla</taxon>
        <taxon>Tylopoda</taxon>
        <taxon>Camelidae</taxon>
        <taxon>Vicugna</taxon>
    </lineage>
</organism>
<evidence type="ECO:0000256" key="1">
    <source>
        <dbReference type="SAM" id="MobiDB-lite"/>
    </source>
</evidence>
<proteinExistence type="predicted"/>
<sequence>MRDNRAAVPSSSRERFVTRDPRARGSEKGGIRATSGSADPAGHCLPSSRSPHRPARQHPEGTHLRRLGGRHQLAAPQHCHGRPAGLRRGEEAALQPEPGPRSAPARPPADPGSSGRRLTRRPSPARAPARLHPPNQEVNRRRKCLPGRRGQGPRPPEAAVLSQLEGAVGEKGTGERGVSVRREFWKRTLILPDPQGAMGKVVRRRLAAGLQLPACPWRSQQGVCGGLLRHEDSPPDADFT</sequence>
<evidence type="ECO:0000313" key="3">
    <source>
        <dbReference type="RefSeq" id="XP_072794486.1"/>
    </source>
</evidence>